<dbReference type="PANTHER" id="PTHR30404:SF0">
    <property type="entry name" value="N-ACETYLMURAMOYL-L-ALANINE AMIDASE AMIC"/>
    <property type="match status" value="1"/>
</dbReference>
<gene>
    <name evidence="3" type="ORF">NQ502_11880</name>
</gene>
<organism evidence="3 4">
    <name type="scientific">Ruminococcus gauvreauii</name>
    <dbReference type="NCBI Taxonomy" id="438033"/>
    <lineage>
        <taxon>Bacteria</taxon>
        <taxon>Bacillati</taxon>
        <taxon>Bacillota</taxon>
        <taxon>Clostridia</taxon>
        <taxon>Eubacteriales</taxon>
        <taxon>Oscillospiraceae</taxon>
        <taxon>Ruminococcus</taxon>
    </lineage>
</organism>
<evidence type="ECO:0000259" key="2">
    <source>
        <dbReference type="SMART" id="SM00646"/>
    </source>
</evidence>
<dbReference type="PANTHER" id="PTHR30404">
    <property type="entry name" value="N-ACETYLMURAMOYL-L-ALANINE AMIDASE"/>
    <property type="match status" value="1"/>
</dbReference>
<dbReference type="InterPro" id="IPR050695">
    <property type="entry name" value="N-acetylmuramoyl_amidase_3"/>
</dbReference>
<dbReference type="GO" id="GO:0008745">
    <property type="term" value="F:N-acetylmuramoyl-L-alanine amidase activity"/>
    <property type="evidence" value="ECO:0007669"/>
    <property type="project" value="UniProtKB-EC"/>
</dbReference>
<keyword evidence="4" id="KW-1185">Reference proteome</keyword>
<evidence type="ECO:0000313" key="4">
    <source>
        <dbReference type="Proteomes" id="UP001060164"/>
    </source>
</evidence>
<reference evidence="3" key="1">
    <citation type="journal article" date="2022" name="Cell">
        <title>Design, construction, and in vivo augmentation of a complex gut microbiome.</title>
        <authorList>
            <person name="Cheng A.G."/>
            <person name="Ho P.Y."/>
            <person name="Aranda-Diaz A."/>
            <person name="Jain S."/>
            <person name="Yu F.B."/>
            <person name="Meng X."/>
            <person name="Wang M."/>
            <person name="Iakiviak M."/>
            <person name="Nagashima K."/>
            <person name="Zhao A."/>
            <person name="Murugkar P."/>
            <person name="Patil A."/>
            <person name="Atabakhsh K."/>
            <person name="Weakley A."/>
            <person name="Yan J."/>
            <person name="Brumbaugh A.R."/>
            <person name="Higginbottom S."/>
            <person name="Dimas A."/>
            <person name="Shiver A.L."/>
            <person name="Deutschbauer A."/>
            <person name="Neff N."/>
            <person name="Sonnenburg J.L."/>
            <person name="Huang K.C."/>
            <person name="Fischbach M.A."/>
        </authorList>
    </citation>
    <scope>NUCLEOTIDE SEQUENCE</scope>
    <source>
        <strain evidence="3">DSM 19829</strain>
    </source>
</reference>
<protein>
    <submittedName>
        <fullName evidence="3">N-acetylmuramoyl-L-alanine amidase</fullName>
        <ecNumber evidence="3">3.5.1.28</ecNumber>
    </submittedName>
</protein>
<dbReference type="SMART" id="SM00646">
    <property type="entry name" value="Ami_3"/>
    <property type="match status" value="1"/>
</dbReference>
<evidence type="ECO:0000256" key="1">
    <source>
        <dbReference type="ARBA" id="ARBA00022801"/>
    </source>
</evidence>
<dbReference type="Gene3D" id="3.40.630.40">
    <property type="entry name" value="Zn-dependent exopeptidases"/>
    <property type="match status" value="1"/>
</dbReference>
<dbReference type="EMBL" id="CP102290">
    <property type="protein sequence ID" value="UWP58090.1"/>
    <property type="molecule type" value="Genomic_DNA"/>
</dbReference>
<dbReference type="InterPro" id="IPR002508">
    <property type="entry name" value="MurNAc-LAA_cat"/>
</dbReference>
<keyword evidence="1 3" id="KW-0378">Hydrolase</keyword>
<dbReference type="RefSeq" id="WP_044983226.1">
    <property type="nucleotide sequence ID" value="NZ_CABLBR010000012.1"/>
</dbReference>
<feature type="domain" description="MurNAc-LAA" evidence="2">
    <location>
        <begin position="113"/>
        <end position="225"/>
    </location>
</feature>
<dbReference type="Proteomes" id="UP001060164">
    <property type="component" value="Chromosome"/>
</dbReference>
<sequence length="231" mass="25684">MDRKKWKPVVDIMLGCLLLVGVYYLSREGARLVTQELQGRQTVVIDAGHGGDDPGKVGISNELEKELNLEIAKKVEKLLQQSGYQVIMTRTKDEMLCSRGSQNKKAEDLKKRCQIINESSADCAVSIHQNSYSDEAVKGAQVFYFEHSEDGRKLASVLQSALVDGLDPQNHRKEKGNVTYYLLKKTEVPIVIVECGFLSNSEEAKKLKTEEYQDKVAAAVTKGVKEYLGGS</sequence>
<proteinExistence type="predicted"/>
<accession>A0ABY5VC43</accession>
<dbReference type="EC" id="3.5.1.28" evidence="3"/>
<evidence type="ECO:0000313" key="3">
    <source>
        <dbReference type="EMBL" id="UWP58090.1"/>
    </source>
</evidence>
<dbReference type="CDD" id="cd02696">
    <property type="entry name" value="MurNAc-LAA"/>
    <property type="match status" value="1"/>
</dbReference>
<dbReference type="Pfam" id="PF01520">
    <property type="entry name" value="Amidase_3"/>
    <property type="match status" value="1"/>
</dbReference>
<name>A0ABY5VC43_9FIRM</name>
<dbReference type="SUPFAM" id="SSF53187">
    <property type="entry name" value="Zn-dependent exopeptidases"/>
    <property type="match status" value="1"/>
</dbReference>